<dbReference type="RefSeq" id="WP_085198576.1">
    <property type="nucleotide sequence ID" value="NZ_AP022314.1"/>
</dbReference>
<dbReference type="Gene3D" id="3.20.20.140">
    <property type="entry name" value="Metal-dependent hydrolases"/>
    <property type="match status" value="1"/>
</dbReference>
<dbReference type="GO" id="GO:0005737">
    <property type="term" value="C:cytoplasm"/>
    <property type="evidence" value="ECO:0007669"/>
    <property type="project" value="TreeGrafter"/>
</dbReference>
<keyword evidence="1" id="KW-0456">Lyase</keyword>
<protein>
    <recommendedName>
        <fullName evidence="2">Amidohydrolase-related domain-containing protein</fullName>
    </recommendedName>
</protein>
<dbReference type="KEGG" id="mxe:MYXE_29890"/>
<organism evidence="3 4">
    <name type="scientific">Mycobacterium xenopi</name>
    <dbReference type="NCBI Taxonomy" id="1789"/>
    <lineage>
        <taxon>Bacteria</taxon>
        <taxon>Bacillati</taxon>
        <taxon>Actinomycetota</taxon>
        <taxon>Actinomycetes</taxon>
        <taxon>Mycobacteriales</taxon>
        <taxon>Mycobacteriaceae</taxon>
        <taxon>Mycobacterium</taxon>
    </lineage>
</organism>
<dbReference type="SUPFAM" id="SSF51556">
    <property type="entry name" value="Metallo-dependent hydrolases"/>
    <property type="match status" value="1"/>
</dbReference>
<dbReference type="GO" id="GO:0016831">
    <property type="term" value="F:carboxy-lyase activity"/>
    <property type="evidence" value="ECO:0007669"/>
    <property type="project" value="InterPro"/>
</dbReference>
<reference evidence="3 4" key="1">
    <citation type="submission" date="2019-12" db="EMBL/GenBank/DDBJ databases">
        <title>Complete genome sequence of Mycolicibacterium xenopi str. JCM15661T.</title>
        <authorList>
            <person name="Yoshida M."/>
            <person name="Fukano H."/>
            <person name="Asakura T."/>
            <person name="Hoshino Y."/>
        </authorList>
    </citation>
    <scope>NUCLEOTIDE SEQUENCE [LARGE SCALE GENOMIC DNA]</scope>
    <source>
        <strain evidence="3 4">JCM 15661T</strain>
    </source>
</reference>
<dbReference type="InterPro" id="IPR032466">
    <property type="entry name" value="Metal_Hydrolase"/>
</dbReference>
<dbReference type="InterPro" id="IPR006680">
    <property type="entry name" value="Amidohydro-rel"/>
</dbReference>
<accession>A0AAD1M1L5</accession>
<gene>
    <name evidence="3" type="ORF">MYXE_29890</name>
</gene>
<feature type="domain" description="Amidohydrolase-related" evidence="2">
    <location>
        <begin position="88"/>
        <end position="372"/>
    </location>
</feature>
<evidence type="ECO:0000256" key="1">
    <source>
        <dbReference type="ARBA" id="ARBA00023239"/>
    </source>
</evidence>
<dbReference type="AlphaFoldDB" id="A0AAD1M1L5"/>
<name>A0AAD1M1L5_MYCXE</name>
<dbReference type="PANTHER" id="PTHR21240">
    <property type="entry name" value="2-AMINO-3-CARBOXYLMUCONATE-6-SEMIALDEHYDE DECARBOXYLASE"/>
    <property type="match status" value="1"/>
</dbReference>
<evidence type="ECO:0000259" key="2">
    <source>
        <dbReference type="Pfam" id="PF04909"/>
    </source>
</evidence>
<dbReference type="Proteomes" id="UP000464624">
    <property type="component" value="Chromosome"/>
</dbReference>
<dbReference type="GO" id="GO:0016787">
    <property type="term" value="F:hydrolase activity"/>
    <property type="evidence" value="ECO:0007669"/>
    <property type="project" value="InterPro"/>
</dbReference>
<sequence length="379" mass="42767">MARVVDSDQHLYESRSLWADHIDPSARDEALSLVDDERGYTWLSWRGFPLALADVHVPGDTASCGDHRNRCRAGKPPAYRYDEALPASYWRPEARVRWLDEVGLDEAVVFPNYGLLWERRLSSSRPAVTANMTAWNRWCAAVQADGRGRLHPVAHLTLRDPEWLEAELARLAGAGVRLAMIGAGSVEGRALSHPDHDRIWSAFVEHGITPVFHVADQVRIFDDCWYPDDQSGDLVPATEAVFLWVPPALALTDLILHGVFDRHPRLRFGVVELSSAWVPQFLLLLDGASDFTTRLNGKPVAQLSRRPSEYFLEHVRVSSFSYEDPKQLTEKTGDVFMFCSDYPHSEGTSTPLDDYRRMGCEEPAMPGLFHDNVDALLRH</sequence>
<evidence type="ECO:0000313" key="4">
    <source>
        <dbReference type="Proteomes" id="UP000464624"/>
    </source>
</evidence>
<dbReference type="GO" id="GO:0019748">
    <property type="term" value="P:secondary metabolic process"/>
    <property type="evidence" value="ECO:0007669"/>
    <property type="project" value="TreeGrafter"/>
</dbReference>
<dbReference type="Pfam" id="PF04909">
    <property type="entry name" value="Amidohydro_2"/>
    <property type="match status" value="1"/>
</dbReference>
<dbReference type="InterPro" id="IPR032465">
    <property type="entry name" value="ACMSD"/>
</dbReference>
<proteinExistence type="predicted"/>
<dbReference type="EMBL" id="AP022314">
    <property type="protein sequence ID" value="BBU23199.1"/>
    <property type="molecule type" value="Genomic_DNA"/>
</dbReference>
<dbReference type="PANTHER" id="PTHR21240:SF28">
    <property type="entry name" value="ISO-OROTATE DECARBOXYLASE (EUROFUNG)"/>
    <property type="match status" value="1"/>
</dbReference>
<evidence type="ECO:0000313" key="3">
    <source>
        <dbReference type="EMBL" id="BBU23199.1"/>
    </source>
</evidence>